<evidence type="ECO:0000313" key="3">
    <source>
        <dbReference type="Proteomes" id="UP000466906"/>
    </source>
</evidence>
<dbReference type="EMBL" id="AP022565">
    <property type="protein sequence ID" value="BBX30151.1"/>
    <property type="molecule type" value="Genomic_DNA"/>
</dbReference>
<dbReference type="CDD" id="cd06587">
    <property type="entry name" value="VOC"/>
    <property type="match status" value="1"/>
</dbReference>
<dbReference type="PROSITE" id="PS51819">
    <property type="entry name" value="VOC"/>
    <property type="match status" value="1"/>
</dbReference>
<name>A0A6N4V3C1_9MYCO</name>
<keyword evidence="3" id="KW-1185">Reference proteome</keyword>
<accession>A0A6N4V3C1</accession>
<dbReference type="SUPFAM" id="SSF54593">
    <property type="entry name" value="Glyoxalase/Bleomycin resistance protein/Dihydroxybiphenyl dioxygenase"/>
    <property type="match status" value="1"/>
</dbReference>
<protein>
    <recommendedName>
        <fullName evidence="1">VOC domain-containing protein</fullName>
    </recommendedName>
</protein>
<dbReference type="InterPro" id="IPR041581">
    <property type="entry name" value="Glyoxalase_6"/>
</dbReference>
<dbReference type="InterPro" id="IPR029068">
    <property type="entry name" value="Glyas_Bleomycin-R_OHBP_Dase"/>
</dbReference>
<reference evidence="2 3" key="1">
    <citation type="journal article" date="2019" name="Emerg. Microbes Infect.">
        <title>Comprehensive subspecies identification of 175 nontuberculous mycobacteria species based on 7547 genomic profiles.</title>
        <authorList>
            <person name="Matsumoto Y."/>
            <person name="Kinjo T."/>
            <person name="Motooka D."/>
            <person name="Nabeya D."/>
            <person name="Jung N."/>
            <person name="Uechi K."/>
            <person name="Horii T."/>
            <person name="Iida T."/>
            <person name="Fujita J."/>
            <person name="Nakamura S."/>
        </authorList>
    </citation>
    <scope>NUCLEOTIDE SEQUENCE [LARGE SCALE GENOMIC DNA]</scope>
    <source>
        <strain evidence="2 3">JCM 12272</strain>
    </source>
</reference>
<dbReference type="KEGG" id="malv:MALV_52760"/>
<evidence type="ECO:0000313" key="2">
    <source>
        <dbReference type="EMBL" id="BBX30151.1"/>
    </source>
</evidence>
<evidence type="ECO:0000259" key="1">
    <source>
        <dbReference type="PROSITE" id="PS51819"/>
    </source>
</evidence>
<dbReference type="Pfam" id="PF18029">
    <property type="entry name" value="Glyoxalase_6"/>
    <property type="match status" value="1"/>
</dbReference>
<gene>
    <name evidence="2" type="ORF">MALV_52760</name>
</gene>
<dbReference type="RefSeq" id="WP_163669058.1">
    <property type="nucleotide sequence ID" value="NZ_AP022565.1"/>
</dbReference>
<dbReference type="PANTHER" id="PTHR35908">
    <property type="entry name" value="HYPOTHETICAL FUSION PROTEIN"/>
    <property type="match status" value="1"/>
</dbReference>
<dbReference type="Gene3D" id="3.10.180.10">
    <property type="entry name" value="2,3-Dihydroxybiphenyl 1,2-Dioxygenase, domain 1"/>
    <property type="match status" value="1"/>
</dbReference>
<sequence>MHRTLLSTFIIDVPSDTQEAVTNFWAGALDAEVVHPRGVRDYHILEGASDDFRVVVQDVHSGQAGVHFDIHTDDLDAEVDRLKGLGATMVDDSFVDHPGKWVIMADPAGKEFCVVYALNPLRPQADRDAFERKAKPVS</sequence>
<dbReference type="Proteomes" id="UP000466906">
    <property type="component" value="Chromosome"/>
</dbReference>
<dbReference type="AlphaFoldDB" id="A0A6N4V3C1"/>
<proteinExistence type="predicted"/>
<dbReference type="PANTHER" id="PTHR35908:SF1">
    <property type="entry name" value="CONSERVED PROTEIN"/>
    <property type="match status" value="1"/>
</dbReference>
<feature type="domain" description="VOC" evidence="1">
    <location>
        <begin position="7"/>
        <end position="117"/>
    </location>
</feature>
<dbReference type="InterPro" id="IPR037523">
    <property type="entry name" value="VOC_core"/>
</dbReference>
<organism evidence="2 3">
    <name type="scientific">Mycolicibacterium alvei</name>
    <dbReference type="NCBI Taxonomy" id="67081"/>
    <lineage>
        <taxon>Bacteria</taxon>
        <taxon>Bacillati</taxon>
        <taxon>Actinomycetota</taxon>
        <taxon>Actinomycetes</taxon>
        <taxon>Mycobacteriales</taxon>
        <taxon>Mycobacteriaceae</taxon>
        <taxon>Mycolicibacterium</taxon>
    </lineage>
</organism>